<dbReference type="AlphaFoldDB" id="A0A8S4SP34"/>
<proteinExistence type="predicted"/>
<dbReference type="EMBL" id="CAKXAJ010026368">
    <property type="protein sequence ID" value="CAH2267585.1"/>
    <property type="molecule type" value="Genomic_DNA"/>
</dbReference>
<keyword evidence="3" id="KW-1185">Reference proteome</keyword>
<gene>
    <name evidence="2" type="primary">jg11874</name>
    <name evidence="2" type="ORF">PAEG_LOCUS26101</name>
</gene>
<reference evidence="2" key="1">
    <citation type="submission" date="2022-03" db="EMBL/GenBank/DDBJ databases">
        <authorList>
            <person name="Lindestad O."/>
        </authorList>
    </citation>
    <scope>NUCLEOTIDE SEQUENCE</scope>
</reference>
<feature type="compositionally biased region" description="Polar residues" evidence="1">
    <location>
        <begin position="47"/>
        <end position="56"/>
    </location>
</feature>
<evidence type="ECO:0000313" key="3">
    <source>
        <dbReference type="Proteomes" id="UP000838756"/>
    </source>
</evidence>
<dbReference type="Proteomes" id="UP000838756">
    <property type="component" value="Unassembled WGS sequence"/>
</dbReference>
<evidence type="ECO:0000313" key="2">
    <source>
        <dbReference type="EMBL" id="CAH2267585.1"/>
    </source>
</evidence>
<protein>
    <submittedName>
        <fullName evidence="2">Jg11874 protein</fullName>
    </submittedName>
</protein>
<feature type="region of interest" description="Disordered" evidence="1">
    <location>
        <begin position="41"/>
        <end position="62"/>
    </location>
</feature>
<evidence type="ECO:0000256" key="1">
    <source>
        <dbReference type="SAM" id="MobiDB-lite"/>
    </source>
</evidence>
<organism evidence="2 3">
    <name type="scientific">Pararge aegeria aegeria</name>
    <dbReference type="NCBI Taxonomy" id="348720"/>
    <lineage>
        <taxon>Eukaryota</taxon>
        <taxon>Metazoa</taxon>
        <taxon>Ecdysozoa</taxon>
        <taxon>Arthropoda</taxon>
        <taxon>Hexapoda</taxon>
        <taxon>Insecta</taxon>
        <taxon>Pterygota</taxon>
        <taxon>Neoptera</taxon>
        <taxon>Endopterygota</taxon>
        <taxon>Lepidoptera</taxon>
        <taxon>Glossata</taxon>
        <taxon>Ditrysia</taxon>
        <taxon>Papilionoidea</taxon>
        <taxon>Nymphalidae</taxon>
        <taxon>Satyrinae</taxon>
        <taxon>Satyrini</taxon>
        <taxon>Parargina</taxon>
        <taxon>Pararge</taxon>
    </lineage>
</organism>
<comment type="caution">
    <text evidence="2">The sequence shown here is derived from an EMBL/GenBank/DDBJ whole genome shotgun (WGS) entry which is preliminary data.</text>
</comment>
<dbReference type="OrthoDB" id="47059at2759"/>
<accession>A0A8S4SP34</accession>
<sequence>MSVDIAQRVAKLKWQWAGHIEPIAVGVPRCWSGNPAPVNAALVDSQPGGQTTSNESRGAAGYERPRIVKFGTAYKRPMSSNGRQSVIGRL</sequence>
<name>A0A8S4SP34_9NEOP</name>